<feature type="non-terminal residue" evidence="1">
    <location>
        <position position="1"/>
    </location>
</feature>
<dbReference type="EMBL" id="BQNB010021562">
    <property type="protein sequence ID" value="GJU07672.1"/>
    <property type="molecule type" value="Genomic_DNA"/>
</dbReference>
<reference evidence="1" key="1">
    <citation type="journal article" date="2022" name="Int. J. Mol. Sci.">
        <title>Draft Genome of Tanacetum Coccineum: Genomic Comparison of Closely Related Tanacetum-Family Plants.</title>
        <authorList>
            <person name="Yamashiro T."/>
            <person name="Shiraishi A."/>
            <person name="Nakayama K."/>
            <person name="Satake H."/>
        </authorList>
    </citation>
    <scope>NUCLEOTIDE SEQUENCE</scope>
</reference>
<organism evidence="1 2">
    <name type="scientific">Tanacetum coccineum</name>
    <dbReference type="NCBI Taxonomy" id="301880"/>
    <lineage>
        <taxon>Eukaryota</taxon>
        <taxon>Viridiplantae</taxon>
        <taxon>Streptophyta</taxon>
        <taxon>Embryophyta</taxon>
        <taxon>Tracheophyta</taxon>
        <taxon>Spermatophyta</taxon>
        <taxon>Magnoliopsida</taxon>
        <taxon>eudicotyledons</taxon>
        <taxon>Gunneridae</taxon>
        <taxon>Pentapetalae</taxon>
        <taxon>asterids</taxon>
        <taxon>campanulids</taxon>
        <taxon>Asterales</taxon>
        <taxon>Asteraceae</taxon>
        <taxon>Asteroideae</taxon>
        <taxon>Anthemideae</taxon>
        <taxon>Anthemidinae</taxon>
        <taxon>Tanacetum</taxon>
    </lineage>
</organism>
<evidence type="ECO:0000313" key="2">
    <source>
        <dbReference type="Proteomes" id="UP001151760"/>
    </source>
</evidence>
<keyword evidence="2" id="KW-1185">Reference proteome</keyword>
<reference evidence="1" key="2">
    <citation type="submission" date="2022-01" db="EMBL/GenBank/DDBJ databases">
        <authorList>
            <person name="Yamashiro T."/>
            <person name="Shiraishi A."/>
            <person name="Satake H."/>
            <person name="Nakayama K."/>
        </authorList>
    </citation>
    <scope>NUCLEOTIDE SEQUENCE</scope>
</reference>
<accession>A0ABQ5J571</accession>
<proteinExistence type="predicted"/>
<sequence length="358" mass="40308">VTGQNRHGVVLNLDVRHLHFLMQEFPEMFPSEMVLHQLTSRCSPHSLYPDNTVEFVVAKISSPTTLGEAFSLACIAKARFEESVKNSFKPSKYEDPQGALLKLLQLGTVEDYQREFEKLMNKVTDIPDSLLISFYISGLKLNLQHELLVSRPTTLGDAFSIARITEARFEAIVEKEQNIKEKADTTLSLPIEEVSPVVKGPLDASEDTILSLRSEDPNFKIQEKAIEYVRALNDAPLKVVFAGPVDEVSSVIEDVFDIDESNVEGMQVRDKFAEFFEDKGSVEKVLSATKLPKGGNSHSAYSLYHLEDKVNFKGVGNVTPWAAEVERRKRVKCFVQGSTRRKRKKVIGRGNERRFVMS</sequence>
<dbReference type="Proteomes" id="UP001151760">
    <property type="component" value="Unassembled WGS sequence"/>
</dbReference>
<name>A0ABQ5J571_9ASTR</name>
<gene>
    <name evidence="1" type="ORF">Tco_1124102</name>
</gene>
<protein>
    <submittedName>
        <fullName evidence="1">Uncharacterized protein</fullName>
    </submittedName>
</protein>
<comment type="caution">
    <text evidence="1">The sequence shown here is derived from an EMBL/GenBank/DDBJ whole genome shotgun (WGS) entry which is preliminary data.</text>
</comment>
<evidence type="ECO:0000313" key="1">
    <source>
        <dbReference type="EMBL" id="GJU07672.1"/>
    </source>
</evidence>